<evidence type="ECO:0000313" key="4">
    <source>
        <dbReference type="Proteomes" id="UP000267027"/>
    </source>
</evidence>
<evidence type="ECO:0000256" key="1">
    <source>
        <dbReference type="SAM" id="MobiDB-lite"/>
    </source>
</evidence>
<sequence length="125" mass="13218">MTRLFFLIALVSTVLACAPQPTPAPGGGSGAGGGGAATTTASTSGRRRRDANSACARQTEGLKGRKCDSDCFHIENDIEPVAVAKENLGPLAVSEEVERRELEDMFDSGDDRYDENRGNKSNKTV</sequence>
<reference evidence="5" key="1">
    <citation type="submission" date="2017-02" db="UniProtKB">
        <authorList>
            <consortium name="WormBaseParasite"/>
        </authorList>
    </citation>
    <scope>IDENTIFICATION</scope>
</reference>
<dbReference type="EMBL" id="UYYA01005761">
    <property type="protein sequence ID" value="VDM64876.1"/>
    <property type="molecule type" value="Genomic_DNA"/>
</dbReference>
<dbReference type="WBParaSite" id="ACOC_0001329001-mRNA-1">
    <property type="protein sequence ID" value="ACOC_0001329001-mRNA-1"/>
    <property type="gene ID" value="ACOC_0001329001"/>
</dbReference>
<feature type="region of interest" description="Disordered" evidence="1">
    <location>
        <begin position="19"/>
        <end position="59"/>
    </location>
</feature>
<gene>
    <name evidence="3" type="ORF">ACOC_LOCUS13291</name>
</gene>
<feature type="chain" id="PRO_5043130486" evidence="2">
    <location>
        <begin position="17"/>
        <end position="125"/>
    </location>
</feature>
<evidence type="ECO:0000313" key="3">
    <source>
        <dbReference type="EMBL" id="VDM64876.1"/>
    </source>
</evidence>
<dbReference type="Proteomes" id="UP000267027">
    <property type="component" value="Unassembled WGS sequence"/>
</dbReference>
<keyword evidence="2" id="KW-0732">Signal</keyword>
<feature type="compositionally biased region" description="Gly residues" evidence="1">
    <location>
        <begin position="25"/>
        <end position="36"/>
    </location>
</feature>
<evidence type="ECO:0000313" key="5">
    <source>
        <dbReference type="WBParaSite" id="ACOC_0001329001-mRNA-1"/>
    </source>
</evidence>
<keyword evidence="4" id="KW-1185">Reference proteome</keyword>
<evidence type="ECO:0000256" key="2">
    <source>
        <dbReference type="SAM" id="SignalP"/>
    </source>
</evidence>
<reference evidence="3 4" key="2">
    <citation type="submission" date="2018-11" db="EMBL/GenBank/DDBJ databases">
        <authorList>
            <consortium name="Pathogen Informatics"/>
        </authorList>
    </citation>
    <scope>NUCLEOTIDE SEQUENCE [LARGE SCALE GENOMIC DNA]</scope>
    <source>
        <strain evidence="3 4">Costa Rica</strain>
    </source>
</reference>
<name>A0A0R3Q2J2_ANGCS</name>
<protein>
    <submittedName>
        <fullName evidence="5">Secreted protein</fullName>
    </submittedName>
</protein>
<accession>A0A0R3Q2J2</accession>
<dbReference type="PROSITE" id="PS51257">
    <property type="entry name" value="PROKAR_LIPOPROTEIN"/>
    <property type="match status" value="1"/>
</dbReference>
<proteinExistence type="predicted"/>
<feature type="signal peptide" evidence="2">
    <location>
        <begin position="1"/>
        <end position="16"/>
    </location>
</feature>
<dbReference type="AlphaFoldDB" id="A0A0R3Q2J2"/>
<feature type="region of interest" description="Disordered" evidence="1">
    <location>
        <begin position="95"/>
        <end position="125"/>
    </location>
</feature>
<feature type="compositionally biased region" description="Basic and acidic residues" evidence="1">
    <location>
        <begin position="96"/>
        <end position="118"/>
    </location>
</feature>
<organism evidence="5">
    <name type="scientific">Angiostrongylus costaricensis</name>
    <name type="common">Nematode worm</name>
    <dbReference type="NCBI Taxonomy" id="334426"/>
    <lineage>
        <taxon>Eukaryota</taxon>
        <taxon>Metazoa</taxon>
        <taxon>Ecdysozoa</taxon>
        <taxon>Nematoda</taxon>
        <taxon>Chromadorea</taxon>
        <taxon>Rhabditida</taxon>
        <taxon>Rhabditina</taxon>
        <taxon>Rhabditomorpha</taxon>
        <taxon>Strongyloidea</taxon>
        <taxon>Metastrongylidae</taxon>
        <taxon>Angiostrongylus</taxon>
    </lineage>
</organism>